<dbReference type="GO" id="GO:0098554">
    <property type="term" value="C:cytoplasmic side of endoplasmic reticulum membrane"/>
    <property type="evidence" value="ECO:0007669"/>
    <property type="project" value="TreeGrafter"/>
</dbReference>
<keyword evidence="4" id="KW-0378">Hydrolase</keyword>
<dbReference type="AlphaFoldDB" id="R7Q6M1"/>
<evidence type="ECO:0000256" key="3">
    <source>
        <dbReference type="ARBA" id="ARBA00022692"/>
    </source>
</evidence>
<dbReference type="PhylomeDB" id="R7Q6M1"/>
<dbReference type="OrthoDB" id="29661at2759"/>
<feature type="transmembrane region" description="Helical" evidence="8">
    <location>
        <begin position="36"/>
        <end position="54"/>
    </location>
</feature>
<evidence type="ECO:0000313" key="9">
    <source>
        <dbReference type="EMBL" id="CDF34192.1"/>
    </source>
</evidence>
<sequence>MSTCAAPALPAFLEAAVRQAARVPVWTAFYVLLSDLTTYTTLFAAVGTAAYAAYRANAPLFKSRDASLHREQASLSEQLVDENSRVLGASMALALPVIATCSIVFLFFFLNSIGAILTALSCISGFFSVAFTMWPLGESLARRLRALGFVPGTEGTVEMLTVTPIATFVIGLWLLTGHWSLNNAIGIALCITFGSLCKVESLKVTSTLFTGLFAYDIFFVFISHRFFGKNVMVEVATSTPVNPASAVADFLHLPIDPVKNLALPAKLIFPSRNGHHSLLGLGDIILPEVFLVYLLEVDLRNRSVPLYKGYFARGLVAYAFGLLASFFFSFTFQAAQPALLYIVPALILPTALLARRRGQLRQLWVGVTKREDGESAADFSSRSSVGSGESGGKDEESASLLA</sequence>
<dbReference type="Pfam" id="PF04258">
    <property type="entry name" value="Peptidase_A22B"/>
    <property type="match status" value="1"/>
</dbReference>
<evidence type="ECO:0000256" key="1">
    <source>
        <dbReference type="ARBA" id="ARBA00004127"/>
    </source>
</evidence>
<feature type="transmembrane region" description="Helical" evidence="8">
    <location>
        <begin position="86"/>
        <end position="110"/>
    </location>
</feature>
<feature type="transmembrane region" description="Helical" evidence="8">
    <location>
        <begin position="157"/>
        <end position="175"/>
    </location>
</feature>
<feature type="region of interest" description="Disordered" evidence="7">
    <location>
        <begin position="370"/>
        <end position="402"/>
    </location>
</feature>
<keyword evidence="3 8" id="KW-0812">Transmembrane</keyword>
<evidence type="ECO:0000256" key="6">
    <source>
        <dbReference type="ARBA" id="ARBA00023136"/>
    </source>
</evidence>
<reference evidence="10" key="1">
    <citation type="journal article" date="2013" name="Proc. Natl. Acad. Sci. U.S.A.">
        <title>Genome structure and metabolic features in the red seaweed Chondrus crispus shed light on evolution of the Archaeplastida.</title>
        <authorList>
            <person name="Collen J."/>
            <person name="Porcel B."/>
            <person name="Carre W."/>
            <person name="Ball S.G."/>
            <person name="Chaparro C."/>
            <person name="Tonon T."/>
            <person name="Barbeyron T."/>
            <person name="Michel G."/>
            <person name="Noel B."/>
            <person name="Valentin K."/>
            <person name="Elias M."/>
            <person name="Artiguenave F."/>
            <person name="Arun A."/>
            <person name="Aury J.M."/>
            <person name="Barbosa-Neto J.F."/>
            <person name="Bothwell J.H."/>
            <person name="Bouget F.Y."/>
            <person name="Brillet L."/>
            <person name="Cabello-Hurtado F."/>
            <person name="Capella-Gutierrez S."/>
            <person name="Charrier B."/>
            <person name="Cladiere L."/>
            <person name="Cock J.M."/>
            <person name="Coelho S.M."/>
            <person name="Colleoni C."/>
            <person name="Czjzek M."/>
            <person name="Da Silva C."/>
            <person name="Delage L."/>
            <person name="Denoeud F."/>
            <person name="Deschamps P."/>
            <person name="Dittami S.M."/>
            <person name="Gabaldon T."/>
            <person name="Gachon C.M."/>
            <person name="Groisillier A."/>
            <person name="Herve C."/>
            <person name="Jabbari K."/>
            <person name="Katinka M."/>
            <person name="Kloareg B."/>
            <person name="Kowalczyk N."/>
            <person name="Labadie K."/>
            <person name="Leblanc C."/>
            <person name="Lopez P.J."/>
            <person name="McLachlan D.H."/>
            <person name="Meslet-Cladiere L."/>
            <person name="Moustafa A."/>
            <person name="Nehr Z."/>
            <person name="Nyvall Collen P."/>
            <person name="Panaud O."/>
            <person name="Partensky F."/>
            <person name="Poulain J."/>
            <person name="Rensing S.A."/>
            <person name="Rousvoal S."/>
            <person name="Samson G."/>
            <person name="Symeonidi A."/>
            <person name="Weissenbach J."/>
            <person name="Zambounis A."/>
            <person name="Wincker P."/>
            <person name="Boyen C."/>
        </authorList>
    </citation>
    <scope>NUCLEOTIDE SEQUENCE [LARGE SCALE GENOMIC DNA]</scope>
    <source>
        <strain evidence="10">cv. Stackhouse</strain>
    </source>
</reference>
<dbReference type="GeneID" id="17321734"/>
<evidence type="ECO:0008006" key="11">
    <source>
        <dbReference type="Google" id="ProtNLM"/>
    </source>
</evidence>
<evidence type="ECO:0000256" key="4">
    <source>
        <dbReference type="ARBA" id="ARBA00022801"/>
    </source>
</evidence>
<dbReference type="GO" id="GO:0033619">
    <property type="term" value="P:membrane protein proteolysis"/>
    <property type="evidence" value="ECO:0007669"/>
    <property type="project" value="TreeGrafter"/>
</dbReference>
<dbReference type="EMBL" id="HG001676">
    <property type="protein sequence ID" value="CDF34192.1"/>
    <property type="molecule type" value="Genomic_DNA"/>
</dbReference>
<feature type="transmembrane region" description="Helical" evidence="8">
    <location>
        <begin position="116"/>
        <end position="136"/>
    </location>
</feature>
<organism evidence="9 10">
    <name type="scientific">Chondrus crispus</name>
    <name type="common">Carrageen Irish moss</name>
    <name type="synonym">Polymorpha crispa</name>
    <dbReference type="NCBI Taxonomy" id="2769"/>
    <lineage>
        <taxon>Eukaryota</taxon>
        <taxon>Rhodophyta</taxon>
        <taxon>Florideophyceae</taxon>
        <taxon>Rhodymeniophycidae</taxon>
        <taxon>Gigartinales</taxon>
        <taxon>Gigartinaceae</taxon>
        <taxon>Chondrus</taxon>
    </lineage>
</organism>
<feature type="transmembrane region" description="Helical" evidence="8">
    <location>
        <begin position="181"/>
        <end position="199"/>
    </location>
</feature>
<feature type="transmembrane region" description="Helical" evidence="8">
    <location>
        <begin position="315"/>
        <end position="332"/>
    </location>
</feature>
<feature type="transmembrane region" description="Helical" evidence="8">
    <location>
        <begin position="338"/>
        <end position="354"/>
    </location>
</feature>
<keyword evidence="10" id="KW-1185">Reference proteome</keyword>
<dbReference type="InterPro" id="IPR006639">
    <property type="entry name" value="Preselin/SPP"/>
</dbReference>
<dbReference type="KEGG" id="ccp:CHC_T00002854001"/>
<evidence type="ECO:0000256" key="8">
    <source>
        <dbReference type="SAM" id="Phobius"/>
    </source>
</evidence>
<dbReference type="Proteomes" id="UP000012073">
    <property type="component" value="Unassembled WGS sequence"/>
</dbReference>
<gene>
    <name evidence="9" type="ORF">CHC_T00002854001</name>
</gene>
<dbReference type="SMART" id="SM00730">
    <property type="entry name" value="PSN"/>
    <property type="match status" value="1"/>
</dbReference>
<protein>
    <recommendedName>
        <fullName evidence="11">Signal peptide peptidase</fullName>
    </recommendedName>
</protein>
<evidence type="ECO:0000256" key="7">
    <source>
        <dbReference type="SAM" id="MobiDB-lite"/>
    </source>
</evidence>
<evidence type="ECO:0000313" key="10">
    <source>
        <dbReference type="Proteomes" id="UP000012073"/>
    </source>
</evidence>
<evidence type="ECO:0000256" key="2">
    <source>
        <dbReference type="ARBA" id="ARBA00006859"/>
    </source>
</evidence>
<dbReference type="GO" id="GO:0042500">
    <property type="term" value="F:aspartic endopeptidase activity, intramembrane cleaving"/>
    <property type="evidence" value="ECO:0007669"/>
    <property type="project" value="InterPro"/>
</dbReference>
<keyword evidence="5 8" id="KW-1133">Transmembrane helix</keyword>
<dbReference type="RefSeq" id="XP_005714011.1">
    <property type="nucleotide sequence ID" value="XM_005713954.1"/>
</dbReference>
<comment type="subcellular location">
    <subcellularLocation>
        <location evidence="1">Endomembrane system</location>
        <topology evidence="1">Multi-pass membrane protein</topology>
    </subcellularLocation>
</comment>
<dbReference type="PANTHER" id="PTHR12174:SF22">
    <property type="entry name" value="SIGNAL PEPTIDE PEPTIDASE-LIKE 3"/>
    <property type="match status" value="1"/>
</dbReference>
<dbReference type="GO" id="GO:0030660">
    <property type="term" value="C:Golgi-associated vesicle membrane"/>
    <property type="evidence" value="ECO:0007669"/>
    <property type="project" value="TreeGrafter"/>
</dbReference>
<dbReference type="Gramene" id="CDF34192">
    <property type="protein sequence ID" value="CDF34192"/>
    <property type="gene ID" value="CHC_T00002854001"/>
</dbReference>
<feature type="compositionally biased region" description="Low complexity" evidence="7">
    <location>
        <begin position="376"/>
        <end position="387"/>
    </location>
</feature>
<proteinExistence type="inferred from homology"/>
<comment type="similarity">
    <text evidence="2">Belongs to the peptidase A22B family.</text>
</comment>
<feature type="transmembrane region" description="Helical" evidence="8">
    <location>
        <begin position="206"/>
        <end position="227"/>
    </location>
</feature>
<keyword evidence="6 8" id="KW-0472">Membrane</keyword>
<dbReference type="OMA" id="VDYQWAY"/>
<dbReference type="InterPro" id="IPR007369">
    <property type="entry name" value="Peptidase_A22B_SPP"/>
</dbReference>
<dbReference type="GO" id="GO:0098553">
    <property type="term" value="C:lumenal side of endoplasmic reticulum membrane"/>
    <property type="evidence" value="ECO:0007669"/>
    <property type="project" value="TreeGrafter"/>
</dbReference>
<accession>R7Q6M1</accession>
<name>R7Q6M1_CHOCR</name>
<dbReference type="GO" id="GO:0006465">
    <property type="term" value="P:signal peptide processing"/>
    <property type="evidence" value="ECO:0007669"/>
    <property type="project" value="TreeGrafter"/>
</dbReference>
<evidence type="ECO:0000256" key="5">
    <source>
        <dbReference type="ARBA" id="ARBA00022989"/>
    </source>
</evidence>
<dbReference type="PANTHER" id="PTHR12174">
    <property type="entry name" value="SIGNAL PEPTIDE PEPTIDASE"/>
    <property type="match status" value="1"/>
</dbReference>